<dbReference type="Proteomes" id="UP000746595">
    <property type="component" value="Unassembled WGS sequence"/>
</dbReference>
<proteinExistence type="predicted"/>
<dbReference type="Pfam" id="PF01872">
    <property type="entry name" value="RibD_C"/>
    <property type="match status" value="1"/>
</dbReference>
<dbReference type="InterPro" id="IPR024072">
    <property type="entry name" value="DHFR-like_dom_sf"/>
</dbReference>
<protein>
    <submittedName>
        <fullName evidence="2">Dihydrofolate reductase</fullName>
    </submittedName>
</protein>
<dbReference type="EMBL" id="JAAWVT010000002">
    <property type="protein sequence ID" value="NKG20523.1"/>
    <property type="molecule type" value="Genomic_DNA"/>
</dbReference>
<dbReference type="PANTHER" id="PTHR38011">
    <property type="entry name" value="DIHYDROFOLATE REDUCTASE FAMILY PROTEIN (AFU_ORTHOLOGUE AFUA_8G06820)"/>
    <property type="match status" value="1"/>
</dbReference>
<evidence type="ECO:0000259" key="1">
    <source>
        <dbReference type="Pfam" id="PF01872"/>
    </source>
</evidence>
<reference evidence="2 3" key="1">
    <citation type="submission" date="2020-04" db="EMBL/GenBank/DDBJ databases">
        <title>Paeniglutamicibacter sp. ANT13_2, a novel actinomycete isolated from sediment in Antarctica.</title>
        <authorList>
            <person name="Sakdapetsiri C."/>
            <person name="Pinyakong O."/>
        </authorList>
    </citation>
    <scope>NUCLEOTIDE SEQUENCE [LARGE SCALE GENOMIC DNA]</scope>
    <source>
        <strain evidence="2 3">ANT13_2</strain>
    </source>
</reference>
<dbReference type="InterPro" id="IPR002734">
    <property type="entry name" value="RibDG_C"/>
</dbReference>
<name>A0ABX1G2P5_9MICC</name>
<gene>
    <name evidence="2" type="ORF">HED64_07330</name>
</gene>
<dbReference type="SUPFAM" id="SSF53597">
    <property type="entry name" value="Dihydrofolate reductase-like"/>
    <property type="match status" value="1"/>
</dbReference>
<comment type="caution">
    <text evidence="2">The sequence shown here is derived from an EMBL/GenBank/DDBJ whole genome shotgun (WGS) entry which is preliminary data.</text>
</comment>
<evidence type="ECO:0000313" key="2">
    <source>
        <dbReference type="EMBL" id="NKG20523.1"/>
    </source>
</evidence>
<dbReference type="PANTHER" id="PTHR38011:SF2">
    <property type="entry name" value="BIFUNCTIONAL DEAMINASE-REDUCTASE DOMAIN PROTEIN"/>
    <property type="match status" value="1"/>
</dbReference>
<sequence length="194" mass="20937">MRVLVVNHISLDGVLQGPGRSDEDTRDGFLHGGWAEPDNDPAMGAAMGERMGQDFAWLFGRRSYDDMLTHWNEVGGPFKDGLNQRIKYVASSSPETQLPWPNSTLLGGDVPAQVAALREQPGGNLVIMGSGQLIRSLLPHGLVDELLLMIHPIVIGSGHGLFGPQEKAHRMQLIACTPTATGVLMATYQPTTMA</sequence>
<organism evidence="2 3">
    <name type="scientific">Paeniglutamicibacter terrestris</name>
    <dbReference type="NCBI Taxonomy" id="2723403"/>
    <lineage>
        <taxon>Bacteria</taxon>
        <taxon>Bacillati</taxon>
        <taxon>Actinomycetota</taxon>
        <taxon>Actinomycetes</taxon>
        <taxon>Micrococcales</taxon>
        <taxon>Micrococcaceae</taxon>
        <taxon>Paeniglutamicibacter</taxon>
    </lineage>
</organism>
<dbReference type="InterPro" id="IPR050765">
    <property type="entry name" value="Riboflavin_Biosynth_HTPR"/>
</dbReference>
<dbReference type="Gene3D" id="3.40.430.10">
    <property type="entry name" value="Dihydrofolate Reductase, subunit A"/>
    <property type="match status" value="1"/>
</dbReference>
<dbReference type="RefSeq" id="WP_168151390.1">
    <property type="nucleotide sequence ID" value="NZ_JAAWVT010000002.1"/>
</dbReference>
<keyword evidence="3" id="KW-1185">Reference proteome</keyword>
<accession>A0ABX1G2P5</accession>
<evidence type="ECO:0000313" key="3">
    <source>
        <dbReference type="Proteomes" id="UP000746595"/>
    </source>
</evidence>
<feature type="domain" description="Bacterial bifunctional deaminase-reductase C-terminal" evidence="1">
    <location>
        <begin position="4"/>
        <end position="184"/>
    </location>
</feature>